<organism evidence="1 2">
    <name type="scientific">Trichonephila inaurata madagascariensis</name>
    <dbReference type="NCBI Taxonomy" id="2747483"/>
    <lineage>
        <taxon>Eukaryota</taxon>
        <taxon>Metazoa</taxon>
        <taxon>Ecdysozoa</taxon>
        <taxon>Arthropoda</taxon>
        <taxon>Chelicerata</taxon>
        <taxon>Arachnida</taxon>
        <taxon>Araneae</taxon>
        <taxon>Araneomorphae</taxon>
        <taxon>Entelegynae</taxon>
        <taxon>Araneoidea</taxon>
        <taxon>Nephilidae</taxon>
        <taxon>Trichonephila</taxon>
        <taxon>Trichonephila inaurata</taxon>
    </lineage>
</organism>
<gene>
    <name evidence="1" type="ORF">TNIN_309981</name>
</gene>
<evidence type="ECO:0000313" key="1">
    <source>
        <dbReference type="EMBL" id="GFS40840.1"/>
    </source>
</evidence>
<reference evidence="1" key="1">
    <citation type="submission" date="2020-08" db="EMBL/GenBank/DDBJ databases">
        <title>Multicomponent nature underlies the extraordinary mechanical properties of spider dragline silk.</title>
        <authorList>
            <person name="Kono N."/>
            <person name="Nakamura H."/>
            <person name="Mori M."/>
            <person name="Yoshida Y."/>
            <person name="Ohtoshi R."/>
            <person name="Malay A.D."/>
            <person name="Moran D.A.P."/>
            <person name="Tomita M."/>
            <person name="Numata K."/>
            <person name="Arakawa K."/>
        </authorList>
    </citation>
    <scope>NUCLEOTIDE SEQUENCE</scope>
</reference>
<dbReference type="AlphaFoldDB" id="A0A8X6JL84"/>
<sequence>MFSKKRSPIAWLRSKMLSTFNLVGMAFFFKLFTRLKSGIVHEKGFISGNRDMCGRAGTKTISVCDEVYCLRGTGTIQTFQLCHPHHLFGKVLGEGNSLPFAKGPYHSSTCDKFTFNCEINPLVAIQRVYRAICNGYVRTYF</sequence>
<accession>A0A8X6JL84</accession>
<protein>
    <submittedName>
        <fullName evidence="1">Uncharacterized protein</fullName>
    </submittedName>
</protein>
<keyword evidence="2" id="KW-1185">Reference proteome</keyword>
<comment type="caution">
    <text evidence="1">The sequence shown here is derived from an EMBL/GenBank/DDBJ whole genome shotgun (WGS) entry which is preliminary data.</text>
</comment>
<dbReference type="EMBL" id="BMAV01025355">
    <property type="protein sequence ID" value="GFS40840.1"/>
    <property type="molecule type" value="Genomic_DNA"/>
</dbReference>
<name>A0A8X6JL84_9ARAC</name>
<evidence type="ECO:0000313" key="2">
    <source>
        <dbReference type="Proteomes" id="UP000886998"/>
    </source>
</evidence>
<proteinExistence type="predicted"/>
<dbReference type="Proteomes" id="UP000886998">
    <property type="component" value="Unassembled WGS sequence"/>
</dbReference>